<dbReference type="InterPro" id="IPR052011">
    <property type="entry name" value="CENP-NAC/CAD_complex"/>
</dbReference>
<name>A0A9W8ART2_9FUNG</name>
<keyword evidence="9" id="KW-1185">Reference proteome</keyword>
<organism evidence="8 9">
    <name type="scientific">Dispira parvispora</name>
    <dbReference type="NCBI Taxonomy" id="1520584"/>
    <lineage>
        <taxon>Eukaryota</taxon>
        <taxon>Fungi</taxon>
        <taxon>Fungi incertae sedis</taxon>
        <taxon>Zoopagomycota</taxon>
        <taxon>Kickxellomycotina</taxon>
        <taxon>Dimargaritomycetes</taxon>
        <taxon>Dimargaritales</taxon>
        <taxon>Dimargaritaceae</taxon>
        <taxon>Dispira</taxon>
    </lineage>
</organism>
<dbReference type="PANTHER" id="PTHR46790">
    <property type="entry name" value="CENTROMERE PROTEIN N"/>
    <property type="match status" value="1"/>
</dbReference>
<dbReference type="GO" id="GO:0007059">
    <property type="term" value="P:chromosome segregation"/>
    <property type="evidence" value="ECO:0007669"/>
    <property type="project" value="InterPro"/>
</dbReference>
<dbReference type="GO" id="GO:0005654">
    <property type="term" value="C:nucleoplasm"/>
    <property type="evidence" value="ECO:0007669"/>
    <property type="project" value="TreeGrafter"/>
</dbReference>
<dbReference type="PANTHER" id="PTHR46790:SF1">
    <property type="entry name" value="CENTROMERE PROTEIN N"/>
    <property type="match status" value="1"/>
</dbReference>
<evidence type="ECO:0000313" key="8">
    <source>
        <dbReference type="EMBL" id="KAJ1959151.1"/>
    </source>
</evidence>
<feature type="region of interest" description="Disordered" evidence="7">
    <location>
        <begin position="83"/>
        <end position="124"/>
    </location>
</feature>
<dbReference type="Proteomes" id="UP001150925">
    <property type="component" value="Unassembled WGS sequence"/>
</dbReference>
<evidence type="ECO:0000256" key="3">
    <source>
        <dbReference type="ARBA" id="ARBA00005566"/>
    </source>
</evidence>
<feature type="non-terminal residue" evidence="8">
    <location>
        <position position="484"/>
    </location>
</feature>
<dbReference type="GO" id="GO:0034080">
    <property type="term" value="P:CENP-A containing chromatin assembly"/>
    <property type="evidence" value="ECO:0007669"/>
    <property type="project" value="InterPro"/>
</dbReference>
<evidence type="ECO:0000256" key="4">
    <source>
        <dbReference type="ARBA" id="ARBA00022454"/>
    </source>
</evidence>
<evidence type="ECO:0000256" key="1">
    <source>
        <dbReference type="ARBA" id="ARBA00004123"/>
    </source>
</evidence>
<comment type="subcellular location">
    <subcellularLocation>
        <location evidence="2">Chromosome</location>
        <location evidence="2">Centromere</location>
    </subcellularLocation>
    <subcellularLocation>
        <location evidence="1">Nucleus</location>
    </subcellularLocation>
</comment>
<feature type="compositionally biased region" description="Low complexity" evidence="7">
    <location>
        <begin position="90"/>
        <end position="104"/>
    </location>
</feature>
<dbReference type="Pfam" id="PF05238">
    <property type="entry name" value="CENP-N"/>
    <property type="match status" value="1"/>
</dbReference>
<evidence type="ECO:0000256" key="2">
    <source>
        <dbReference type="ARBA" id="ARBA00004584"/>
    </source>
</evidence>
<gene>
    <name evidence="8" type="ORF">IWQ62_004730</name>
</gene>
<proteinExistence type="inferred from homology"/>
<keyword evidence="5" id="KW-0539">Nucleus</keyword>
<sequence>MPNAAPAGLPVGEPLLLHRPWHQHVAVVADHAVVTLTPTRMTALFKVLSQEKILHLLAHWWQHTLPDSVATVALYTVQTTSEALQPDEVPSGTRSSTTSPRSGTFHGRSFPMESSARGIPRPPTNILGTQHATIKSPGDGSDANNSEAPNFASPVSKEEWFELCTLQRSKLIEFLSIQIFAHQLTHLQIAQIHTEILLSGVSRRTWDVYRMHNLDTKPFQSIVDKVSLTAALVSQLTPAYPCHVYSVSFNQAILTRVLIYDGSVQMSLPKPNWIYYILYRPHTQFVAVTRGERTPQCQVLQWIAKVFGGASLERHDLSSRDIYAISNLFLQRDAPGSFSMYREKDYGAHGPLVHRSKRPKVTTLLSDPSKESVNPSKVVHTQDSAILQEQQLQALHQFGPDTSRNLLDYLEVQHTSEWNHHTGRNAELGTVADHLDPLNIPMKITFRGSDLIAGFKSLITSGLTTGALPDFITDSLADVTNNLQ</sequence>
<dbReference type="AlphaFoldDB" id="A0A9W8ART2"/>
<dbReference type="GO" id="GO:0000775">
    <property type="term" value="C:chromosome, centromeric region"/>
    <property type="evidence" value="ECO:0007669"/>
    <property type="project" value="UniProtKB-SubCell"/>
</dbReference>
<reference evidence="8" key="1">
    <citation type="submission" date="2022-07" db="EMBL/GenBank/DDBJ databases">
        <title>Phylogenomic reconstructions and comparative analyses of Kickxellomycotina fungi.</title>
        <authorList>
            <person name="Reynolds N.K."/>
            <person name="Stajich J.E."/>
            <person name="Barry K."/>
            <person name="Grigoriev I.V."/>
            <person name="Crous P."/>
            <person name="Smith M.E."/>
        </authorList>
    </citation>
    <scope>NUCLEOTIDE SEQUENCE</scope>
    <source>
        <strain evidence="8">RSA 1196</strain>
    </source>
</reference>
<evidence type="ECO:0000313" key="9">
    <source>
        <dbReference type="Proteomes" id="UP001150925"/>
    </source>
</evidence>
<dbReference type="OrthoDB" id="6585699at2759"/>
<keyword evidence="6" id="KW-0137">Centromere</keyword>
<dbReference type="EMBL" id="JANBPY010001669">
    <property type="protein sequence ID" value="KAJ1959151.1"/>
    <property type="molecule type" value="Genomic_DNA"/>
</dbReference>
<evidence type="ECO:0000256" key="7">
    <source>
        <dbReference type="SAM" id="MobiDB-lite"/>
    </source>
</evidence>
<dbReference type="InterPro" id="IPR007902">
    <property type="entry name" value="Chl4/mis15/CENP-N"/>
</dbReference>
<evidence type="ECO:0000256" key="6">
    <source>
        <dbReference type="ARBA" id="ARBA00023328"/>
    </source>
</evidence>
<comment type="similarity">
    <text evidence="3">Belongs to the CENP-N/CHL4 family.</text>
</comment>
<accession>A0A9W8ART2</accession>
<keyword evidence="4" id="KW-0158">Chromosome</keyword>
<comment type="caution">
    <text evidence="8">The sequence shown here is derived from an EMBL/GenBank/DDBJ whole genome shotgun (WGS) entry which is preliminary data.</text>
</comment>
<evidence type="ECO:0000256" key="5">
    <source>
        <dbReference type="ARBA" id="ARBA00023242"/>
    </source>
</evidence>
<protein>
    <submittedName>
        <fullName evidence="8">Uncharacterized protein</fullName>
    </submittedName>
</protein>